<protein>
    <submittedName>
        <fullName evidence="1">Uncharacterized protein</fullName>
    </submittedName>
</protein>
<evidence type="ECO:0000313" key="1">
    <source>
        <dbReference type="EMBL" id="KAL2494566.1"/>
    </source>
</evidence>
<dbReference type="EMBL" id="JBFOLJ010000011">
    <property type="protein sequence ID" value="KAL2494566.1"/>
    <property type="molecule type" value="Genomic_DNA"/>
</dbReference>
<dbReference type="AlphaFoldDB" id="A0ABD1S291"/>
<organism evidence="1 2">
    <name type="scientific">Forsythia ovata</name>
    <dbReference type="NCBI Taxonomy" id="205694"/>
    <lineage>
        <taxon>Eukaryota</taxon>
        <taxon>Viridiplantae</taxon>
        <taxon>Streptophyta</taxon>
        <taxon>Embryophyta</taxon>
        <taxon>Tracheophyta</taxon>
        <taxon>Spermatophyta</taxon>
        <taxon>Magnoliopsida</taxon>
        <taxon>eudicotyledons</taxon>
        <taxon>Gunneridae</taxon>
        <taxon>Pentapetalae</taxon>
        <taxon>asterids</taxon>
        <taxon>lamiids</taxon>
        <taxon>Lamiales</taxon>
        <taxon>Oleaceae</taxon>
        <taxon>Forsythieae</taxon>
        <taxon>Forsythia</taxon>
    </lineage>
</organism>
<sequence>MHGVCSEGCCPAGISSTVRLVPGIVLGFSSVLPPEESPFSLEDIRRSNKIKMVADEEGETAMPKRGTKGKGIREILGKLNEAGGYYLESQENTLSALKGRPEPLLLILAGPSISISGLVKMN</sequence>
<keyword evidence="2" id="KW-1185">Reference proteome</keyword>
<accession>A0ABD1S291</accession>
<evidence type="ECO:0000313" key="2">
    <source>
        <dbReference type="Proteomes" id="UP001604277"/>
    </source>
</evidence>
<reference evidence="2" key="1">
    <citation type="submission" date="2024-07" db="EMBL/GenBank/DDBJ databases">
        <title>Two chromosome-level genome assemblies of Korean endemic species Abeliophyllum distichum and Forsythia ovata (Oleaceae).</title>
        <authorList>
            <person name="Jang H."/>
        </authorList>
    </citation>
    <scope>NUCLEOTIDE SEQUENCE [LARGE SCALE GENOMIC DNA]</scope>
</reference>
<proteinExistence type="predicted"/>
<comment type="caution">
    <text evidence="1">The sequence shown here is derived from an EMBL/GenBank/DDBJ whole genome shotgun (WGS) entry which is preliminary data.</text>
</comment>
<dbReference type="Proteomes" id="UP001604277">
    <property type="component" value="Unassembled WGS sequence"/>
</dbReference>
<name>A0ABD1S291_9LAMI</name>
<gene>
    <name evidence="1" type="ORF">Fot_38323</name>
</gene>